<sequence>EWIMVGTPLGSCLQQISVGVNVVWALTRDHKVWFRQGFTNKNGSQNYLIINESGQAEDVGQPSDEPGTSWRLMDGSFNMISVGPNDQVRGVTSEDNIAVIRTEVTSKKLAGQTWQSIVLPLASEKINIFN</sequence>
<protein>
    <submittedName>
        <fullName evidence="1">Uncharacterized protein</fullName>
    </submittedName>
</protein>
<evidence type="ECO:0000313" key="2">
    <source>
        <dbReference type="Proteomes" id="UP001497623"/>
    </source>
</evidence>
<dbReference type="Proteomes" id="UP001497623">
    <property type="component" value="Unassembled WGS sequence"/>
</dbReference>
<name>A0AAV2QRT3_MEGNR</name>
<accession>A0AAV2QRT3</accession>
<dbReference type="InterPro" id="IPR006624">
    <property type="entry name" value="Beta-propeller_rpt_TECPR"/>
</dbReference>
<reference evidence="1 2" key="1">
    <citation type="submission" date="2024-05" db="EMBL/GenBank/DDBJ databases">
        <authorList>
            <person name="Wallberg A."/>
        </authorList>
    </citation>
    <scope>NUCLEOTIDE SEQUENCE [LARGE SCALE GENOMIC DNA]</scope>
</reference>
<dbReference type="EMBL" id="CAXKWB010009214">
    <property type="protein sequence ID" value="CAL4093903.1"/>
    <property type="molecule type" value="Genomic_DNA"/>
</dbReference>
<dbReference type="AlphaFoldDB" id="A0AAV2QRT3"/>
<feature type="non-terminal residue" evidence="1">
    <location>
        <position position="130"/>
    </location>
</feature>
<proteinExistence type="predicted"/>
<feature type="non-terminal residue" evidence="1">
    <location>
        <position position="1"/>
    </location>
</feature>
<keyword evidence="2" id="KW-1185">Reference proteome</keyword>
<evidence type="ECO:0000313" key="1">
    <source>
        <dbReference type="EMBL" id="CAL4093903.1"/>
    </source>
</evidence>
<gene>
    <name evidence="1" type="ORF">MNOR_LOCUS15003</name>
</gene>
<dbReference type="Pfam" id="PF19193">
    <property type="entry name" value="Tectonin"/>
    <property type="match status" value="1"/>
</dbReference>
<dbReference type="SMART" id="SM00706">
    <property type="entry name" value="TECPR"/>
    <property type="match status" value="2"/>
</dbReference>
<comment type="caution">
    <text evidence="1">The sequence shown here is derived from an EMBL/GenBank/DDBJ whole genome shotgun (WGS) entry which is preliminary data.</text>
</comment>
<organism evidence="1 2">
    <name type="scientific">Meganyctiphanes norvegica</name>
    <name type="common">Northern krill</name>
    <name type="synonym">Thysanopoda norvegica</name>
    <dbReference type="NCBI Taxonomy" id="48144"/>
    <lineage>
        <taxon>Eukaryota</taxon>
        <taxon>Metazoa</taxon>
        <taxon>Ecdysozoa</taxon>
        <taxon>Arthropoda</taxon>
        <taxon>Crustacea</taxon>
        <taxon>Multicrustacea</taxon>
        <taxon>Malacostraca</taxon>
        <taxon>Eumalacostraca</taxon>
        <taxon>Eucarida</taxon>
        <taxon>Euphausiacea</taxon>
        <taxon>Euphausiidae</taxon>
        <taxon>Meganyctiphanes</taxon>
    </lineage>
</organism>